<sequence>MAEQNSGKLVEMRQGVQKEFMLTELASHLKELATKISKDMANTRENTIRNEEDVVDQAVLPQPLINLMDENVTNPEFKWAFQMLSRPKTTQLNMEVVAMVNAIVGQVPIFGATDHKPSITRMGRGSTTPRGRGVVDWGSEGSLGMRQPSDLRVISVIDVIVEVVSTVSKVSCQGESLVVTPLNYDGEEIQNYDEVVAALSLLGSYSKIPLKLDINLKNRRSHTAKPSIEEPQKLELNVLSPHHCYVFLGANNTLLVLFVVDFSWKESASAC</sequence>
<dbReference type="HOGENOM" id="CLU_1028220_0_0_1"/>
<evidence type="ECO:0000313" key="2">
    <source>
        <dbReference type="EnsemblPlants" id="PGSC0003DMT400093329"/>
    </source>
</evidence>
<accession>M1DRQ7</accession>
<dbReference type="EnsemblPlants" id="PGSC0003DMT400093329">
    <property type="protein sequence ID" value="PGSC0003DMT400093329"/>
    <property type="gene ID" value="PGSC0003DMG400042900"/>
</dbReference>
<dbReference type="PaxDb" id="4113-PGSC0003DMT400093329"/>
<evidence type="ECO:0000313" key="3">
    <source>
        <dbReference type="Proteomes" id="UP000011115"/>
    </source>
</evidence>
<evidence type="ECO:0000256" key="1">
    <source>
        <dbReference type="SAM" id="MobiDB-lite"/>
    </source>
</evidence>
<dbReference type="InParanoid" id="M1DRQ7"/>
<name>M1DRQ7_SOLTU</name>
<keyword evidence="3" id="KW-1185">Reference proteome</keyword>
<dbReference type="Proteomes" id="UP000011115">
    <property type="component" value="Unassembled WGS sequence"/>
</dbReference>
<feature type="region of interest" description="Disordered" evidence="1">
    <location>
        <begin position="118"/>
        <end position="139"/>
    </location>
</feature>
<organism evidence="2 3">
    <name type="scientific">Solanum tuberosum</name>
    <name type="common">Potato</name>
    <dbReference type="NCBI Taxonomy" id="4113"/>
    <lineage>
        <taxon>Eukaryota</taxon>
        <taxon>Viridiplantae</taxon>
        <taxon>Streptophyta</taxon>
        <taxon>Embryophyta</taxon>
        <taxon>Tracheophyta</taxon>
        <taxon>Spermatophyta</taxon>
        <taxon>Magnoliopsida</taxon>
        <taxon>eudicotyledons</taxon>
        <taxon>Gunneridae</taxon>
        <taxon>Pentapetalae</taxon>
        <taxon>asterids</taxon>
        <taxon>lamiids</taxon>
        <taxon>Solanales</taxon>
        <taxon>Solanaceae</taxon>
        <taxon>Solanoideae</taxon>
        <taxon>Solaneae</taxon>
        <taxon>Solanum</taxon>
    </lineage>
</organism>
<dbReference type="AlphaFoldDB" id="M1DRQ7"/>
<proteinExistence type="predicted"/>
<reference evidence="3" key="1">
    <citation type="journal article" date="2011" name="Nature">
        <title>Genome sequence and analysis of the tuber crop potato.</title>
        <authorList>
            <consortium name="The Potato Genome Sequencing Consortium"/>
        </authorList>
    </citation>
    <scope>NUCLEOTIDE SEQUENCE [LARGE SCALE GENOMIC DNA]</scope>
    <source>
        <strain evidence="3">cv. DM1-3 516 R44</strain>
    </source>
</reference>
<reference evidence="2" key="2">
    <citation type="submission" date="2015-06" db="UniProtKB">
        <authorList>
            <consortium name="EnsemblPlants"/>
        </authorList>
    </citation>
    <scope>IDENTIFICATION</scope>
    <source>
        <strain evidence="2">DM1-3 516 R44</strain>
    </source>
</reference>
<protein>
    <submittedName>
        <fullName evidence="2">Integrase core domain containing protein</fullName>
    </submittedName>
</protein>
<dbReference type="Gramene" id="PGSC0003DMT400093329">
    <property type="protein sequence ID" value="PGSC0003DMT400093329"/>
    <property type="gene ID" value="PGSC0003DMG400042900"/>
</dbReference>